<sequence>MNYNPYHAAAILGGMWGLKTHLDRLGSKFIFNQIVDKIFSKKFNPNSKSPKGYDQVFLATSVYDYIIYSSLEHDSYLCNFFPTSKPFPTRRIGNCFVGCIGSCNQSAVFYPCPRECRPKNHSNWIYC</sequence>
<gene>
    <name evidence="1" type="ORF">BpHYR1_028042</name>
</gene>
<name>A0A3M7Q839_BRAPC</name>
<evidence type="ECO:0000313" key="2">
    <source>
        <dbReference type="Proteomes" id="UP000276133"/>
    </source>
</evidence>
<dbReference type="Proteomes" id="UP000276133">
    <property type="component" value="Unassembled WGS sequence"/>
</dbReference>
<proteinExistence type="predicted"/>
<keyword evidence="2" id="KW-1185">Reference proteome</keyword>
<accession>A0A3M7Q839</accession>
<evidence type="ECO:0000313" key="1">
    <source>
        <dbReference type="EMBL" id="RNA07108.1"/>
    </source>
</evidence>
<dbReference type="EMBL" id="REGN01007156">
    <property type="protein sequence ID" value="RNA07108.1"/>
    <property type="molecule type" value="Genomic_DNA"/>
</dbReference>
<protein>
    <submittedName>
        <fullName evidence="1">Uncharacterized protein</fullName>
    </submittedName>
</protein>
<dbReference type="AlphaFoldDB" id="A0A3M7Q839"/>
<organism evidence="1 2">
    <name type="scientific">Brachionus plicatilis</name>
    <name type="common">Marine rotifer</name>
    <name type="synonym">Brachionus muelleri</name>
    <dbReference type="NCBI Taxonomy" id="10195"/>
    <lineage>
        <taxon>Eukaryota</taxon>
        <taxon>Metazoa</taxon>
        <taxon>Spiralia</taxon>
        <taxon>Gnathifera</taxon>
        <taxon>Rotifera</taxon>
        <taxon>Eurotatoria</taxon>
        <taxon>Monogononta</taxon>
        <taxon>Pseudotrocha</taxon>
        <taxon>Ploima</taxon>
        <taxon>Brachionidae</taxon>
        <taxon>Brachionus</taxon>
    </lineage>
</organism>
<dbReference type="OrthoDB" id="204305at2759"/>
<comment type="caution">
    <text evidence="1">The sequence shown here is derived from an EMBL/GenBank/DDBJ whole genome shotgun (WGS) entry which is preliminary data.</text>
</comment>
<reference evidence="1 2" key="1">
    <citation type="journal article" date="2018" name="Sci. Rep.">
        <title>Genomic signatures of local adaptation to the degree of environmental predictability in rotifers.</title>
        <authorList>
            <person name="Franch-Gras L."/>
            <person name="Hahn C."/>
            <person name="Garcia-Roger E.M."/>
            <person name="Carmona M.J."/>
            <person name="Serra M."/>
            <person name="Gomez A."/>
        </authorList>
    </citation>
    <scope>NUCLEOTIDE SEQUENCE [LARGE SCALE GENOMIC DNA]</scope>
    <source>
        <strain evidence="1">HYR1</strain>
    </source>
</reference>